<evidence type="ECO:0000313" key="2">
    <source>
        <dbReference type="EMBL" id="PWW00482.1"/>
    </source>
</evidence>
<dbReference type="Proteomes" id="UP000246352">
    <property type="component" value="Unassembled WGS sequence"/>
</dbReference>
<sequence>MTKPHYLAALAAALALAGCQSGQTSTAGAMATASAPSATSASAGAGTQSAFAATASAPGGQCSITLAGGPPPKPAKGADFAKNAIGNNIKRNVTRNLISNIGARVAGPLGGAVAQGIATDRIRTEQDLKGIWTITDGRSDCGCAVDISSGVNLQMKSSNAGALTTRGCANVQLAQAARWSLGHSFTGYDAPLTVMAPDRRTVVATLNRDGLNYFSGTLADGSAVTMWRRGG</sequence>
<evidence type="ECO:0000313" key="3">
    <source>
        <dbReference type="Proteomes" id="UP000246352"/>
    </source>
</evidence>
<protein>
    <recommendedName>
        <fullName evidence="4">Protease inhibitor Inh</fullName>
    </recommendedName>
</protein>
<feature type="signal peptide" evidence="1">
    <location>
        <begin position="1"/>
        <end position="22"/>
    </location>
</feature>
<dbReference type="EMBL" id="QGTR01000003">
    <property type="protein sequence ID" value="PWW00482.1"/>
    <property type="molecule type" value="Genomic_DNA"/>
</dbReference>
<dbReference type="OrthoDB" id="8114500at2"/>
<reference evidence="2 3" key="1">
    <citation type="submission" date="2018-05" db="EMBL/GenBank/DDBJ databases">
        <title>Genomic Encyclopedia of Type Strains, Phase IV (KMG-IV): sequencing the most valuable type-strain genomes for metagenomic binning, comparative biology and taxonomic classification.</title>
        <authorList>
            <person name="Goeker M."/>
        </authorList>
    </citation>
    <scope>NUCLEOTIDE SEQUENCE [LARGE SCALE GENOMIC DNA]</scope>
    <source>
        <strain evidence="2 3">DSM 16791</strain>
    </source>
</reference>
<comment type="caution">
    <text evidence="2">The sequence shown here is derived from an EMBL/GenBank/DDBJ whole genome shotgun (WGS) entry which is preliminary data.</text>
</comment>
<evidence type="ECO:0000256" key="1">
    <source>
        <dbReference type="SAM" id="SignalP"/>
    </source>
</evidence>
<organism evidence="2 3">
    <name type="scientific">Hoeflea marina</name>
    <dbReference type="NCBI Taxonomy" id="274592"/>
    <lineage>
        <taxon>Bacteria</taxon>
        <taxon>Pseudomonadati</taxon>
        <taxon>Pseudomonadota</taxon>
        <taxon>Alphaproteobacteria</taxon>
        <taxon>Hyphomicrobiales</taxon>
        <taxon>Rhizobiaceae</taxon>
        <taxon>Hoeflea</taxon>
    </lineage>
</organism>
<gene>
    <name evidence="2" type="ORF">DFR52_103689</name>
</gene>
<dbReference type="AlphaFoldDB" id="A0A317PJ33"/>
<evidence type="ECO:0008006" key="4">
    <source>
        <dbReference type="Google" id="ProtNLM"/>
    </source>
</evidence>
<feature type="chain" id="PRO_5016452184" description="Protease inhibitor Inh" evidence="1">
    <location>
        <begin position="23"/>
        <end position="231"/>
    </location>
</feature>
<dbReference type="RefSeq" id="WP_110032695.1">
    <property type="nucleotide sequence ID" value="NZ_QGTR01000003.1"/>
</dbReference>
<name>A0A317PJ33_9HYPH</name>
<proteinExistence type="predicted"/>
<accession>A0A317PJ33</accession>
<keyword evidence="3" id="KW-1185">Reference proteome</keyword>
<dbReference type="PROSITE" id="PS51257">
    <property type="entry name" value="PROKAR_LIPOPROTEIN"/>
    <property type="match status" value="1"/>
</dbReference>
<keyword evidence="1" id="KW-0732">Signal</keyword>